<dbReference type="Gene3D" id="2.102.10.10">
    <property type="entry name" value="Rieske [2Fe-2S] iron-sulphur domain"/>
    <property type="match status" value="1"/>
</dbReference>
<dbReference type="EMBL" id="LR134356">
    <property type="protein sequence ID" value="VEG57596.1"/>
    <property type="molecule type" value="Genomic_DNA"/>
</dbReference>
<feature type="domain" description="Rieske" evidence="7">
    <location>
        <begin position="55"/>
        <end position="143"/>
    </location>
</feature>
<dbReference type="PROSITE" id="PS51296">
    <property type="entry name" value="RIESKE"/>
    <property type="match status" value="1"/>
</dbReference>
<evidence type="ECO:0000256" key="1">
    <source>
        <dbReference type="ARBA" id="ARBA00022714"/>
    </source>
</evidence>
<evidence type="ECO:0000256" key="4">
    <source>
        <dbReference type="ARBA" id="ARBA00023004"/>
    </source>
</evidence>
<evidence type="ECO:0000259" key="7">
    <source>
        <dbReference type="PROSITE" id="PS51296"/>
    </source>
</evidence>
<keyword evidence="9" id="KW-1185">Reference proteome</keyword>
<dbReference type="Pfam" id="PF00355">
    <property type="entry name" value="Rieske"/>
    <property type="match status" value="1"/>
</dbReference>
<dbReference type="GO" id="GO:0046872">
    <property type="term" value="F:metal ion binding"/>
    <property type="evidence" value="ECO:0007669"/>
    <property type="project" value="UniProtKB-KW"/>
</dbReference>
<evidence type="ECO:0000256" key="2">
    <source>
        <dbReference type="ARBA" id="ARBA00022723"/>
    </source>
</evidence>
<evidence type="ECO:0000256" key="5">
    <source>
        <dbReference type="ARBA" id="ARBA00023014"/>
    </source>
</evidence>
<evidence type="ECO:0000256" key="6">
    <source>
        <dbReference type="SAM" id="MobiDB-lite"/>
    </source>
</evidence>
<keyword evidence="3 8" id="KW-0560">Oxidoreductase</keyword>
<evidence type="ECO:0000256" key="3">
    <source>
        <dbReference type="ARBA" id="ARBA00023002"/>
    </source>
</evidence>
<dbReference type="Proteomes" id="UP000279306">
    <property type="component" value="Chromosome"/>
</dbReference>
<dbReference type="STRING" id="1791.GCA_001049355_02905"/>
<dbReference type="PANTHER" id="PTHR21266">
    <property type="entry name" value="IRON-SULFUR DOMAIN CONTAINING PROTEIN"/>
    <property type="match status" value="1"/>
</dbReference>
<dbReference type="PANTHER" id="PTHR21266:SF60">
    <property type="entry name" value="3-KETOSTEROID-9-ALPHA-MONOOXYGENASE, OXYGENASE COMPONENT"/>
    <property type="match status" value="1"/>
</dbReference>
<evidence type="ECO:0000313" key="9">
    <source>
        <dbReference type="Proteomes" id="UP000279306"/>
    </source>
</evidence>
<dbReference type="KEGG" id="mauu:NCTC10437_04609"/>
<keyword evidence="1" id="KW-0001">2Fe-2S</keyword>
<dbReference type="InterPro" id="IPR017941">
    <property type="entry name" value="Rieske_2Fe-2S"/>
</dbReference>
<feature type="region of interest" description="Disordered" evidence="6">
    <location>
        <begin position="336"/>
        <end position="367"/>
    </location>
</feature>
<dbReference type="GO" id="GO:0051537">
    <property type="term" value="F:2 iron, 2 sulfur cluster binding"/>
    <property type="evidence" value="ECO:0007669"/>
    <property type="project" value="UniProtKB-KW"/>
</dbReference>
<keyword evidence="2" id="KW-0479">Metal-binding</keyword>
<dbReference type="Pfam" id="PF19299">
    <property type="entry name" value="DUF5914"/>
    <property type="match status" value="1"/>
</dbReference>
<dbReference type="OrthoDB" id="4741956at2"/>
<name>A0A448IYL4_MYCAU</name>
<sequence>MSALRRLAESAGKAWPFELLPRAAWARQAPTYRQASPAVIDAALARSRRRPSGNWYVIGASSAITSKPYGATVAGAELVCWRNAEGQLCIGPARCPHLGADLCTGAVDRGQLVCPWHGLRLTGRSRPDWPALPAFDDGVLAWVRLDRVGGEVPTPAPVLPTRPQGPRIAAVTALSGACEADDIIANRMDPWHGAWFHPYSFTKLDVLSAPPEGQDVPEELDRFLVAVTFRLGRLGVPVIAEFTSPEPRTLVMRILDGEGSGSVVETHATPNGRGPDGRPRTTVIEAVIAHSDRPGFAYAVRASPLLTPFMRQAANRLWRDDLLYAERLHTVRMQDADGTADLLTPGSESTGAGPRPPGAAPASGPTD</sequence>
<dbReference type="RefSeq" id="WP_048632790.1">
    <property type="nucleotide sequence ID" value="NZ_CVQQ01000008.1"/>
</dbReference>
<protein>
    <submittedName>
        <fullName evidence="8">Rieske (2Fe-2S) domain-containing protein</fullName>
        <ecNumber evidence="8">1.17.1.-</ecNumber>
    </submittedName>
</protein>
<evidence type="ECO:0000313" key="8">
    <source>
        <dbReference type="EMBL" id="VEG57596.1"/>
    </source>
</evidence>
<gene>
    <name evidence="8" type="primary">kshA_4</name>
    <name evidence="8" type="ORF">NCTC10437_04609</name>
</gene>
<dbReference type="InterPro" id="IPR036922">
    <property type="entry name" value="Rieske_2Fe-2S_sf"/>
</dbReference>
<dbReference type="InterPro" id="IPR045612">
    <property type="entry name" value="DUF5914"/>
</dbReference>
<accession>A0A448IYL4</accession>
<dbReference type="GO" id="GO:0016705">
    <property type="term" value="F:oxidoreductase activity, acting on paired donors, with incorporation or reduction of molecular oxygen"/>
    <property type="evidence" value="ECO:0007669"/>
    <property type="project" value="UniProtKB-ARBA"/>
</dbReference>
<dbReference type="EC" id="1.17.1.-" evidence="8"/>
<dbReference type="GO" id="GO:0004497">
    <property type="term" value="F:monooxygenase activity"/>
    <property type="evidence" value="ECO:0007669"/>
    <property type="project" value="UniProtKB-ARBA"/>
</dbReference>
<reference evidence="8 9" key="1">
    <citation type="submission" date="2018-12" db="EMBL/GenBank/DDBJ databases">
        <authorList>
            <consortium name="Pathogen Informatics"/>
        </authorList>
    </citation>
    <scope>NUCLEOTIDE SEQUENCE [LARGE SCALE GENOMIC DNA]</scope>
    <source>
        <strain evidence="8 9">NCTC10437</strain>
    </source>
</reference>
<organism evidence="8 9">
    <name type="scientific">Mycolicibacterium aurum</name>
    <name type="common">Mycobacterium aurum</name>
    <dbReference type="NCBI Taxonomy" id="1791"/>
    <lineage>
        <taxon>Bacteria</taxon>
        <taxon>Bacillati</taxon>
        <taxon>Actinomycetota</taxon>
        <taxon>Actinomycetes</taxon>
        <taxon>Mycobacteriales</taxon>
        <taxon>Mycobacteriaceae</taxon>
        <taxon>Mycolicibacterium</taxon>
    </lineage>
</organism>
<proteinExistence type="predicted"/>
<dbReference type="AlphaFoldDB" id="A0A448IYL4"/>
<keyword evidence="5" id="KW-0411">Iron-sulfur</keyword>
<keyword evidence="4" id="KW-0408">Iron</keyword>
<dbReference type="InterPro" id="IPR050584">
    <property type="entry name" value="Cholesterol_7-desaturase"/>
</dbReference>
<dbReference type="SUPFAM" id="SSF50022">
    <property type="entry name" value="ISP domain"/>
    <property type="match status" value="1"/>
</dbReference>